<dbReference type="NCBIfam" id="TIGR02135">
    <property type="entry name" value="phoU_full"/>
    <property type="match status" value="1"/>
</dbReference>
<proteinExistence type="inferred from homology"/>
<dbReference type="PANTHER" id="PTHR42930">
    <property type="entry name" value="PHOSPHATE-SPECIFIC TRANSPORT SYSTEM ACCESSORY PROTEIN PHOU"/>
    <property type="match status" value="1"/>
</dbReference>
<reference evidence="4" key="1">
    <citation type="submission" date="2021-02" db="EMBL/GenBank/DDBJ databases">
        <title>Skermanella TT6 skin isolate.</title>
        <authorList>
            <person name="Lee K."/>
            <person name="Ganzorig M."/>
        </authorList>
    </citation>
    <scope>NUCLEOTIDE SEQUENCE</scope>
    <source>
        <strain evidence="4">TT6</strain>
    </source>
</reference>
<dbReference type="InterPro" id="IPR028366">
    <property type="entry name" value="PhoU"/>
</dbReference>
<comment type="function">
    <text evidence="2">Plays a role in the regulation of phosphate uptake.</text>
</comment>
<feature type="domain" description="PhoU" evidence="3">
    <location>
        <begin position="21"/>
        <end position="109"/>
    </location>
</feature>
<feature type="domain" description="PhoU" evidence="3">
    <location>
        <begin position="124"/>
        <end position="209"/>
    </location>
</feature>
<dbReference type="EMBL" id="CP067420">
    <property type="protein sequence ID" value="QQP87707.1"/>
    <property type="molecule type" value="Genomic_DNA"/>
</dbReference>
<keyword evidence="5" id="KW-1185">Reference proteome</keyword>
<evidence type="ECO:0000256" key="1">
    <source>
        <dbReference type="ARBA" id="ARBA00008107"/>
    </source>
</evidence>
<name>A0ABX7B2P2_9PROT</name>
<sequence length="240" mass="26463">MPSGHTVVAFDNELTTLHRKIAEMGGLAEEQLMRAMEALVSRDENLASSIIGRDAEIDRGEAEVEALAVRVLALRQPMAKDLRQVITALKVSTNLERIGDFASNCAKRVMALSQVPPAGPMKSLNRMGVTTAGMVHDVVKAYVDEDYDLAMAVRDRDAEVDAVYTSLFRELLTYMMESPQQITACTHLMFIAKNLERVGDHATNVAETVCFLVKGRLPGEERLKEDLSSFTVVNPPDARE</sequence>
<evidence type="ECO:0000313" key="4">
    <source>
        <dbReference type="EMBL" id="QQP87707.1"/>
    </source>
</evidence>
<dbReference type="PANTHER" id="PTHR42930:SF3">
    <property type="entry name" value="PHOSPHATE-SPECIFIC TRANSPORT SYSTEM ACCESSORY PROTEIN PHOU"/>
    <property type="match status" value="1"/>
</dbReference>
<accession>A0ABX7B2P2</accession>
<keyword evidence="2" id="KW-0592">Phosphate transport</keyword>
<dbReference type="PIRSF" id="PIRSF003107">
    <property type="entry name" value="PhoU"/>
    <property type="match status" value="1"/>
</dbReference>
<dbReference type="Proteomes" id="UP000595197">
    <property type="component" value="Chromosome"/>
</dbReference>
<comment type="similarity">
    <text evidence="1 2">Belongs to the PhoU family.</text>
</comment>
<comment type="subcellular location">
    <subcellularLocation>
        <location evidence="2">Cytoplasm</location>
    </subcellularLocation>
</comment>
<dbReference type="SUPFAM" id="SSF109755">
    <property type="entry name" value="PhoU-like"/>
    <property type="match status" value="1"/>
</dbReference>
<dbReference type="InterPro" id="IPR038078">
    <property type="entry name" value="PhoU-like_sf"/>
</dbReference>
<dbReference type="InterPro" id="IPR026022">
    <property type="entry name" value="PhoU_dom"/>
</dbReference>
<evidence type="ECO:0000256" key="2">
    <source>
        <dbReference type="PIRNR" id="PIRNR003107"/>
    </source>
</evidence>
<dbReference type="Pfam" id="PF01895">
    <property type="entry name" value="PhoU"/>
    <property type="match status" value="2"/>
</dbReference>
<organism evidence="4 5">
    <name type="scientific">Skermanella cutis</name>
    <dbReference type="NCBI Taxonomy" id="2775420"/>
    <lineage>
        <taxon>Bacteria</taxon>
        <taxon>Pseudomonadati</taxon>
        <taxon>Pseudomonadota</taxon>
        <taxon>Alphaproteobacteria</taxon>
        <taxon>Rhodospirillales</taxon>
        <taxon>Azospirillaceae</taxon>
        <taxon>Skermanella</taxon>
    </lineage>
</organism>
<gene>
    <name evidence="4" type="primary">phoU</name>
    <name evidence="4" type="ORF">IGS68_16610</name>
</gene>
<protein>
    <recommendedName>
        <fullName evidence="2">Phosphate-specific transport system accessory protein PhoU</fullName>
    </recommendedName>
</protein>
<dbReference type="Gene3D" id="1.20.58.220">
    <property type="entry name" value="Phosphate transport system protein phou homolog 2, domain 2"/>
    <property type="match status" value="1"/>
</dbReference>
<evidence type="ECO:0000259" key="3">
    <source>
        <dbReference type="Pfam" id="PF01895"/>
    </source>
</evidence>
<keyword evidence="2" id="KW-0963">Cytoplasm</keyword>
<evidence type="ECO:0000313" key="5">
    <source>
        <dbReference type="Proteomes" id="UP000595197"/>
    </source>
</evidence>
<comment type="subunit">
    <text evidence="2">Homodimer.</text>
</comment>
<dbReference type="RefSeq" id="WP_201071361.1">
    <property type="nucleotide sequence ID" value="NZ_CP067420.1"/>
</dbReference>
<keyword evidence="2" id="KW-0813">Transport</keyword>